<organism evidence="2 3">
    <name type="scientific">Rubritalea squalenifaciens DSM 18772</name>
    <dbReference type="NCBI Taxonomy" id="1123071"/>
    <lineage>
        <taxon>Bacteria</taxon>
        <taxon>Pseudomonadati</taxon>
        <taxon>Verrucomicrobiota</taxon>
        <taxon>Verrucomicrobiia</taxon>
        <taxon>Verrucomicrobiales</taxon>
        <taxon>Rubritaleaceae</taxon>
        <taxon>Rubritalea</taxon>
    </lineage>
</organism>
<evidence type="ECO:0000313" key="3">
    <source>
        <dbReference type="Proteomes" id="UP000184510"/>
    </source>
</evidence>
<feature type="signal peptide" evidence="1">
    <location>
        <begin position="1"/>
        <end position="19"/>
    </location>
</feature>
<dbReference type="AlphaFoldDB" id="A0A1M6CEN1"/>
<dbReference type="InParanoid" id="A0A1M6CEN1"/>
<accession>A0A1M6CEN1</accession>
<gene>
    <name evidence="2" type="ORF">SAMN02745181_0460</name>
</gene>
<evidence type="ECO:0000256" key="1">
    <source>
        <dbReference type="SAM" id="SignalP"/>
    </source>
</evidence>
<dbReference type="RefSeq" id="WP_143157881.1">
    <property type="nucleotide sequence ID" value="NZ_FQYR01000002.1"/>
</dbReference>
<sequence length="146" mass="16567">MKNLLTFCLLLLSLLPIHAGQDEAITKFYQKLQQHRISKDIQYKGPASVAIRKLLHEVGAEKLGITRVRFDHLIIPEPLQQEAGGFAEGEPKLREIELHFTTGVPAHQVMDQITRQCGWHVAEIKDGILVINTRYRPDAEDTPQPQ</sequence>
<dbReference type="EMBL" id="FQYR01000002">
    <property type="protein sequence ID" value="SHI59452.1"/>
    <property type="molecule type" value="Genomic_DNA"/>
</dbReference>
<proteinExistence type="predicted"/>
<keyword evidence="1" id="KW-0732">Signal</keyword>
<keyword evidence="3" id="KW-1185">Reference proteome</keyword>
<protein>
    <submittedName>
        <fullName evidence="2">Uncharacterized protein</fullName>
    </submittedName>
</protein>
<feature type="chain" id="PRO_5012522553" evidence="1">
    <location>
        <begin position="20"/>
        <end position="146"/>
    </location>
</feature>
<dbReference type="Proteomes" id="UP000184510">
    <property type="component" value="Unassembled WGS sequence"/>
</dbReference>
<reference evidence="2 3" key="1">
    <citation type="submission" date="2016-11" db="EMBL/GenBank/DDBJ databases">
        <authorList>
            <person name="Jaros S."/>
            <person name="Januszkiewicz K."/>
            <person name="Wedrychowicz H."/>
        </authorList>
    </citation>
    <scope>NUCLEOTIDE SEQUENCE [LARGE SCALE GENOMIC DNA]</scope>
    <source>
        <strain evidence="2 3">DSM 18772</strain>
    </source>
</reference>
<name>A0A1M6CEN1_9BACT</name>
<evidence type="ECO:0000313" key="2">
    <source>
        <dbReference type="EMBL" id="SHI59452.1"/>
    </source>
</evidence>
<dbReference type="STRING" id="1123071.SAMN02745181_0460"/>